<evidence type="ECO:0000313" key="13">
    <source>
        <dbReference type="Proteomes" id="UP000695022"/>
    </source>
</evidence>
<dbReference type="SUPFAM" id="SSF55347">
    <property type="entry name" value="Glyceraldehyde-3-phosphate dehydrogenase-like, C-terminal domain"/>
    <property type="match status" value="1"/>
</dbReference>
<keyword evidence="2" id="KW-0560">Oxidoreductase</keyword>
<dbReference type="PANTHER" id="PTHR22604:SF105">
    <property type="entry name" value="TRANS-1,2-DIHYDROBENZENE-1,2-DIOL DEHYDROGENASE"/>
    <property type="match status" value="1"/>
</dbReference>
<evidence type="ECO:0000259" key="12">
    <source>
        <dbReference type="Pfam" id="PF22725"/>
    </source>
</evidence>
<dbReference type="RefSeq" id="XP_014662221.1">
    <property type="nucleotide sequence ID" value="XM_014806735.1"/>
</dbReference>
<evidence type="ECO:0000256" key="4">
    <source>
        <dbReference type="ARBA" id="ARBA00038984"/>
    </source>
</evidence>
<proteinExistence type="inferred from homology"/>
<dbReference type="Pfam" id="PF22725">
    <property type="entry name" value="GFO_IDH_MocA_C3"/>
    <property type="match status" value="1"/>
</dbReference>
<name>A0ABM1DQK0_PRICU</name>
<evidence type="ECO:0000256" key="6">
    <source>
        <dbReference type="ARBA" id="ARBA00042926"/>
    </source>
</evidence>
<dbReference type="EC" id="1.1.1.179" evidence="4"/>
<comment type="catalytic activity">
    <reaction evidence="10">
        <text>D-xylose + NADP(+) = D-xylono-1,5-lactone + NADPH + H(+)</text>
        <dbReference type="Rhea" id="RHEA:22000"/>
        <dbReference type="ChEBI" id="CHEBI:15378"/>
        <dbReference type="ChEBI" id="CHEBI:15867"/>
        <dbReference type="ChEBI" id="CHEBI:53455"/>
        <dbReference type="ChEBI" id="CHEBI:57783"/>
        <dbReference type="ChEBI" id="CHEBI:58349"/>
        <dbReference type="EC" id="1.1.1.179"/>
    </reaction>
</comment>
<evidence type="ECO:0000256" key="2">
    <source>
        <dbReference type="ARBA" id="ARBA00023002"/>
    </source>
</evidence>
<feature type="domain" description="Gfo/Idh/MocA-like oxidoreductase N-terminal" evidence="11">
    <location>
        <begin position="37"/>
        <end position="155"/>
    </location>
</feature>
<comment type="catalytic activity">
    <reaction evidence="9">
        <text>(1R,2R)-1,2-dihydrobenzene-1,2-diol + NADP(+) = catechol + NADPH + H(+)</text>
        <dbReference type="Rhea" id="RHEA:16729"/>
        <dbReference type="ChEBI" id="CHEBI:10702"/>
        <dbReference type="ChEBI" id="CHEBI:15378"/>
        <dbReference type="ChEBI" id="CHEBI:18135"/>
        <dbReference type="ChEBI" id="CHEBI:57783"/>
        <dbReference type="ChEBI" id="CHEBI:58349"/>
        <dbReference type="EC" id="1.3.1.20"/>
    </reaction>
</comment>
<organism evidence="13 14">
    <name type="scientific">Priapulus caudatus</name>
    <name type="common">Priapulid worm</name>
    <dbReference type="NCBI Taxonomy" id="37621"/>
    <lineage>
        <taxon>Eukaryota</taxon>
        <taxon>Metazoa</taxon>
        <taxon>Ecdysozoa</taxon>
        <taxon>Scalidophora</taxon>
        <taxon>Priapulida</taxon>
        <taxon>Priapulimorpha</taxon>
        <taxon>Priapulimorphida</taxon>
        <taxon>Priapulidae</taxon>
        <taxon>Priapulus</taxon>
    </lineage>
</organism>
<evidence type="ECO:0000313" key="14">
    <source>
        <dbReference type="RefSeq" id="XP_014662221.1"/>
    </source>
</evidence>
<protein>
    <recommendedName>
        <fullName evidence="5">Trans-1,2-dihydrobenzene-1,2-diol dehydrogenase</fullName>
        <ecNumber evidence="4">1.1.1.179</ecNumber>
        <ecNumber evidence="3">1.3.1.20</ecNumber>
    </recommendedName>
    <alternativeName>
        <fullName evidence="8">D-xylose 1-dehydrogenase</fullName>
    </alternativeName>
    <alternativeName>
        <fullName evidence="7">D-xylose-NADP dehydrogenase</fullName>
    </alternativeName>
    <alternativeName>
        <fullName evidence="6">Dimeric dihydrodiol dehydrogenase</fullName>
    </alternativeName>
</protein>
<dbReference type="Gene3D" id="3.40.50.720">
    <property type="entry name" value="NAD(P)-binding Rossmann-like Domain"/>
    <property type="match status" value="1"/>
</dbReference>
<dbReference type="GeneID" id="106805225"/>
<evidence type="ECO:0000256" key="9">
    <source>
        <dbReference type="ARBA" id="ARBA00047423"/>
    </source>
</evidence>
<keyword evidence="13" id="KW-1185">Reference proteome</keyword>
<dbReference type="InterPro" id="IPR050984">
    <property type="entry name" value="Gfo/Idh/MocA_domain"/>
</dbReference>
<dbReference type="Gene3D" id="3.30.360.10">
    <property type="entry name" value="Dihydrodipicolinate Reductase, domain 2"/>
    <property type="match status" value="1"/>
</dbReference>
<sequence length="381" mass="42932">MDYYAWSRRKQMADEEREREHAHPKKLVAAIAADQPLRWGLVGAGLISSDFAVALSVLKSELHQVVTIASSSLDRGKEFARIHNIPHYCSYEALANNKDVDVVYIGSINSAHYDQIKMFLKAGKHVLCEKPMCLNVKRTKDVIHMAHERNLFLMEGIWSRFFPIYTRIKEEIRKGTIGDVMSVQVSMGFAVHERNRTKFRKFGGGGLYDFGIYPIQFANWVLGKPDKMTCSGHLSEEGVDESASLTLLYPQSRIASVLLTTKSDLPNEAHIFGTKGQIKLWPVYAPVHLELPSGIEEHPVPATTKTTNYMNATGLAYEAQAVRKCLLEGKMQCNRVPHSETELIAKLLHQSRLELGVKFDQDKDKDITAHHTEVIAESVFP</sequence>
<evidence type="ECO:0000259" key="11">
    <source>
        <dbReference type="Pfam" id="PF01408"/>
    </source>
</evidence>
<dbReference type="InterPro" id="IPR036291">
    <property type="entry name" value="NAD(P)-bd_dom_sf"/>
</dbReference>
<evidence type="ECO:0000256" key="7">
    <source>
        <dbReference type="ARBA" id="ARBA00042988"/>
    </source>
</evidence>
<dbReference type="SUPFAM" id="SSF51735">
    <property type="entry name" value="NAD(P)-binding Rossmann-fold domains"/>
    <property type="match status" value="1"/>
</dbReference>
<evidence type="ECO:0000256" key="8">
    <source>
        <dbReference type="ARBA" id="ARBA00043025"/>
    </source>
</evidence>
<evidence type="ECO:0000256" key="5">
    <source>
        <dbReference type="ARBA" id="ARBA00040603"/>
    </source>
</evidence>
<dbReference type="EC" id="1.3.1.20" evidence="3"/>
<evidence type="ECO:0000256" key="1">
    <source>
        <dbReference type="ARBA" id="ARBA00010928"/>
    </source>
</evidence>
<accession>A0ABM1DQK0</accession>
<dbReference type="PANTHER" id="PTHR22604">
    <property type="entry name" value="OXIDOREDUCTASES"/>
    <property type="match status" value="1"/>
</dbReference>
<feature type="domain" description="GFO/IDH/MocA-like oxidoreductase" evidence="12">
    <location>
        <begin position="165"/>
        <end position="278"/>
    </location>
</feature>
<gene>
    <name evidence="14" type="primary">LOC106805225</name>
</gene>
<reference evidence="14" key="1">
    <citation type="submission" date="2025-08" db="UniProtKB">
        <authorList>
            <consortium name="RefSeq"/>
        </authorList>
    </citation>
    <scope>IDENTIFICATION</scope>
</reference>
<dbReference type="Proteomes" id="UP000695022">
    <property type="component" value="Unplaced"/>
</dbReference>
<comment type="similarity">
    <text evidence="1">Belongs to the Gfo/Idh/MocA family.</text>
</comment>
<dbReference type="InterPro" id="IPR000683">
    <property type="entry name" value="Gfo/Idh/MocA-like_OxRdtase_N"/>
</dbReference>
<evidence type="ECO:0000256" key="10">
    <source>
        <dbReference type="ARBA" id="ARBA00049233"/>
    </source>
</evidence>
<evidence type="ECO:0000256" key="3">
    <source>
        <dbReference type="ARBA" id="ARBA00038853"/>
    </source>
</evidence>
<dbReference type="InterPro" id="IPR055170">
    <property type="entry name" value="GFO_IDH_MocA-like_dom"/>
</dbReference>
<dbReference type="Pfam" id="PF01408">
    <property type="entry name" value="GFO_IDH_MocA"/>
    <property type="match status" value="1"/>
</dbReference>